<keyword evidence="3" id="KW-1185">Reference proteome</keyword>
<organism evidence="2 3">
    <name type="scientific">Streptomyces tirandamycinicus</name>
    <dbReference type="NCBI Taxonomy" id="2174846"/>
    <lineage>
        <taxon>Bacteria</taxon>
        <taxon>Bacillati</taxon>
        <taxon>Actinomycetota</taxon>
        <taxon>Actinomycetes</taxon>
        <taxon>Kitasatosporales</taxon>
        <taxon>Streptomycetaceae</taxon>
        <taxon>Streptomyces</taxon>
    </lineage>
</organism>
<dbReference type="KEGG" id="stir:DDW44_26385"/>
<evidence type="ECO:0000313" key="2">
    <source>
        <dbReference type="EMBL" id="AWI31925.1"/>
    </source>
</evidence>
<feature type="transmembrane region" description="Helical" evidence="1">
    <location>
        <begin position="83"/>
        <end position="101"/>
    </location>
</feature>
<sequence>MSPTARPLHTARTPRNLALGYLALMAAAGVARGIAGASGDGYLAVLYFLSFPGSLLVTVFAILPLNALLGTSAPETANSFGPMVYLVGGAAVNVLLLWGAAKAVRRLRR</sequence>
<name>A0A2S1SZT6_9ACTN</name>
<dbReference type="AlphaFoldDB" id="A0A2S1SZT6"/>
<keyword evidence="1" id="KW-1133">Transmembrane helix</keyword>
<gene>
    <name evidence="2" type="ORF">DDW44_26385</name>
</gene>
<dbReference type="Pfam" id="PF25637">
    <property type="entry name" value="DUF7942"/>
    <property type="match status" value="1"/>
</dbReference>
<dbReference type="RefSeq" id="WP_108907995.1">
    <property type="nucleotide sequence ID" value="NZ_CP029188.1"/>
</dbReference>
<proteinExistence type="predicted"/>
<accession>A0A2S1SZT6</accession>
<evidence type="ECO:0000256" key="1">
    <source>
        <dbReference type="SAM" id="Phobius"/>
    </source>
</evidence>
<keyword evidence="1" id="KW-0812">Transmembrane</keyword>
<reference evidence="2 3" key="1">
    <citation type="submission" date="2018-05" db="EMBL/GenBank/DDBJ databases">
        <title>Complete genome sequence of sponge-derived Streptomyces sp. HNM0039.</title>
        <authorList>
            <person name="Huang X."/>
            <person name="Zhou S."/>
        </authorList>
    </citation>
    <scope>NUCLEOTIDE SEQUENCE [LARGE SCALE GENOMIC DNA]</scope>
    <source>
        <strain evidence="2 3">HNM0039</strain>
    </source>
</reference>
<protein>
    <submittedName>
        <fullName evidence="2">Uncharacterized protein</fullName>
    </submittedName>
</protein>
<dbReference type="Proteomes" id="UP000244900">
    <property type="component" value="Chromosome"/>
</dbReference>
<dbReference type="OrthoDB" id="9968407at2"/>
<evidence type="ECO:0000313" key="3">
    <source>
        <dbReference type="Proteomes" id="UP000244900"/>
    </source>
</evidence>
<dbReference type="InterPro" id="IPR057702">
    <property type="entry name" value="DUF7942"/>
</dbReference>
<feature type="transmembrane region" description="Helical" evidence="1">
    <location>
        <begin position="42"/>
        <end position="63"/>
    </location>
</feature>
<dbReference type="EMBL" id="CP029188">
    <property type="protein sequence ID" value="AWI31925.1"/>
    <property type="molecule type" value="Genomic_DNA"/>
</dbReference>
<keyword evidence="1" id="KW-0472">Membrane</keyword>
<feature type="transmembrane region" description="Helical" evidence="1">
    <location>
        <begin position="17"/>
        <end position="35"/>
    </location>
</feature>